<evidence type="ECO:0000313" key="3">
    <source>
        <dbReference type="Proteomes" id="UP000634136"/>
    </source>
</evidence>
<feature type="region of interest" description="Disordered" evidence="1">
    <location>
        <begin position="1"/>
        <end position="30"/>
    </location>
</feature>
<organism evidence="2 3">
    <name type="scientific">Senna tora</name>
    <dbReference type="NCBI Taxonomy" id="362788"/>
    <lineage>
        <taxon>Eukaryota</taxon>
        <taxon>Viridiplantae</taxon>
        <taxon>Streptophyta</taxon>
        <taxon>Embryophyta</taxon>
        <taxon>Tracheophyta</taxon>
        <taxon>Spermatophyta</taxon>
        <taxon>Magnoliopsida</taxon>
        <taxon>eudicotyledons</taxon>
        <taxon>Gunneridae</taxon>
        <taxon>Pentapetalae</taxon>
        <taxon>rosids</taxon>
        <taxon>fabids</taxon>
        <taxon>Fabales</taxon>
        <taxon>Fabaceae</taxon>
        <taxon>Caesalpinioideae</taxon>
        <taxon>Cassia clade</taxon>
        <taxon>Senna</taxon>
    </lineage>
</organism>
<dbReference type="AlphaFoldDB" id="A0A834WMG9"/>
<protein>
    <submittedName>
        <fullName evidence="2">Uncharacterized protein</fullName>
    </submittedName>
</protein>
<dbReference type="Proteomes" id="UP000634136">
    <property type="component" value="Unassembled WGS sequence"/>
</dbReference>
<comment type="caution">
    <text evidence="2">The sequence shown here is derived from an EMBL/GenBank/DDBJ whole genome shotgun (WGS) entry which is preliminary data.</text>
</comment>
<proteinExistence type="predicted"/>
<evidence type="ECO:0000313" key="2">
    <source>
        <dbReference type="EMBL" id="KAF7826293.1"/>
    </source>
</evidence>
<evidence type="ECO:0000256" key="1">
    <source>
        <dbReference type="SAM" id="MobiDB-lite"/>
    </source>
</evidence>
<name>A0A834WMG9_9FABA</name>
<sequence length="30" mass="3220">MSMKTLQTPAAAPMAASEITNQPKWSFPPS</sequence>
<dbReference type="EMBL" id="JAAIUW010000006">
    <property type="protein sequence ID" value="KAF7826293.1"/>
    <property type="molecule type" value="Genomic_DNA"/>
</dbReference>
<keyword evidence="3" id="KW-1185">Reference proteome</keyword>
<reference evidence="2" key="1">
    <citation type="submission" date="2020-09" db="EMBL/GenBank/DDBJ databases">
        <title>Genome-Enabled Discovery of Anthraquinone Biosynthesis in Senna tora.</title>
        <authorList>
            <person name="Kang S.-H."/>
            <person name="Pandey R.P."/>
            <person name="Lee C.-M."/>
            <person name="Sim J.-S."/>
            <person name="Jeong J.-T."/>
            <person name="Choi B.-S."/>
            <person name="Jung M."/>
            <person name="Ginzburg D."/>
            <person name="Zhao K."/>
            <person name="Won S.Y."/>
            <person name="Oh T.-J."/>
            <person name="Yu Y."/>
            <person name="Kim N.-H."/>
            <person name="Lee O.R."/>
            <person name="Lee T.-H."/>
            <person name="Bashyal P."/>
            <person name="Kim T.-S."/>
            <person name="Lee W.-H."/>
            <person name="Kawkins C."/>
            <person name="Kim C.-K."/>
            <person name="Kim J.S."/>
            <person name="Ahn B.O."/>
            <person name="Rhee S.Y."/>
            <person name="Sohng J.K."/>
        </authorList>
    </citation>
    <scope>NUCLEOTIDE SEQUENCE</scope>
    <source>
        <tissue evidence="2">Leaf</tissue>
    </source>
</reference>
<gene>
    <name evidence="2" type="ORF">G2W53_017457</name>
</gene>
<accession>A0A834WMG9</accession>